<dbReference type="InterPro" id="IPR051050">
    <property type="entry name" value="Lipid_II_flippase_MurJ/MviN"/>
</dbReference>
<dbReference type="PRINTS" id="PR01806">
    <property type="entry name" value="VIRFACTRMVIN"/>
</dbReference>
<keyword evidence="2 8" id="KW-1003">Cell membrane</keyword>
<keyword evidence="8 9" id="KW-0813">Transport</keyword>
<keyword evidence="5 8" id="KW-0573">Peptidoglycan synthesis</keyword>
<evidence type="ECO:0000256" key="4">
    <source>
        <dbReference type="ARBA" id="ARBA00022960"/>
    </source>
</evidence>
<feature type="transmembrane region" description="Helical" evidence="8">
    <location>
        <begin position="324"/>
        <end position="346"/>
    </location>
</feature>
<reference evidence="11" key="1">
    <citation type="submission" date="2017-09" db="EMBL/GenBank/DDBJ databases">
        <title>Depth-based differentiation of microbial function through sediment-hosted aquifers and enrichment of novel symbionts in the deep terrestrial subsurface.</title>
        <authorList>
            <person name="Probst A.J."/>
            <person name="Ladd B."/>
            <person name="Jarett J.K."/>
            <person name="Geller-Mcgrath D.E."/>
            <person name="Sieber C.M.K."/>
            <person name="Emerson J.B."/>
            <person name="Anantharaman K."/>
            <person name="Thomas B.C."/>
            <person name="Malmstrom R."/>
            <person name="Stieglmeier M."/>
            <person name="Klingl A."/>
            <person name="Woyke T."/>
            <person name="Ryan C.M."/>
            <person name="Banfield J.F."/>
        </authorList>
    </citation>
    <scope>NUCLEOTIDE SEQUENCE [LARGE SCALE GENOMIC DNA]</scope>
</reference>
<gene>
    <name evidence="10" type="primary">mviN</name>
    <name evidence="8" type="synonym">murJ</name>
    <name evidence="10" type="ORF">COU85_00775</name>
</gene>
<evidence type="ECO:0000256" key="2">
    <source>
        <dbReference type="ARBA" id="ARBA00022475"/>
    </source>
</evidence>
<feature type="transmembrane region" description="Helical" evidence="8">
    <location>
        <begin position="366"/>
        <end position="387"/>
    </location>
</feature>
<dbReference type="NCBIfam" id="TIGR01695">
    <property type="entry name" value="murJ_mviN"/>
    <property type="match status" value="1"/>
</dbReference>
<dbReference type="InterPro" id="IPR004268">
    <property type="entry name" value="MurJ"/>
</dbReference>
<dbReference type="GO" id="GO:0005886">
    <property type="term" value="C:plasma membrane"/>
    <property type="evidence" value="ECO:0007669"/>
    <property type="project" value="UniProtKB-SubCell"/>
</dbReference>
<keyword evidence="4 8" id="KW-0133">Cell shape</keyword>
<name>A0A2M8KJ75_9BACT</name>
<dbReference type="UniPathway" id="UPA00219"/>
<feature type="transmembrane region" description="Helical" evidence="8">
    <location>
        <begin position="451"/>
        <end position="473"/>
    </location>
</feature>
<comment type="subcellular location">
    <subcellularLocation>
        <location evidence="1 8">Cell membrane</location>
        <topology evidence="1 8">Multi-pass membrane protein</topology>
    </subcellularLocation>
</comment>
<keyword evidence="3 8" id="KW-0812">Transmembrane</keyword>
<comment type="caution">
    <text evidence="10">The sequence shown here is derived from an EMBL/GenBank/DDBJ whole genome shotgun (WGS) entry which is preliminary data.</text>
</comment>
<feature type="transmembrane region" description="Helical" evidence="8">
    <location>
        <begin position="281"/>
        <end position="304"/>
    </location>
</feature>
<dbReference type="Proteomes" id="UP000231086">
    <property type="component" value="Unassembled WGS sequence"/>
</dbReference>
<evidence type="ECO:0000256" key="8">
    <source>
        <dbReference type="HAMAP-Rule" id="MF_02078"/>
    </source>
</evidence>
<dbReference type="GO" id="GO:0034204">
    <property type="term" value="P:lipid translocation"/>
    <property type="evidence" value="ECO:0007669"/>
    <property type="project" value="TreeGrafter"/>
</dbReference>
<keyword evidence="7 8" id="KW-0472">Membrane</keyword>
<dbReference type="GO" id="GO:0015648">
    <property type="term" value="F:lipid-linked peptidoglycan transporter activity"/>
    <property type="evidence" value="ECO:0007669"/>
    <property type="project" value="UniProtKB-UniRule"/>
</dbReference>
<keyword evidence="8 9" id="KW-0961">Cell wall biogenesis/degradation</keyword>
<feature type="transmembrane region" description="Helical" evidence="8">
    <location>
        <begin position="169"/>
        <end position="190"/>
    </location>
</feature>
<dbReference type="HAMAP" id="MF_02078">
    <property type="entry name" value="MurJ_MviN"/>
    <property type="match status" value="1"/>
</dbReference>
<comment type="pathway">
    <text evidence="8">Cell wall biogenesis; peptidoglycan biosynthesis.</text>
</comment>
<dbReference type="PIRSF" id="PIRSF002869">
    <property type="entry name" value="MviN"/>
    <property type="match status" value="1"/>
</dbReference>
<evidence type="ECO:0000256" key="5">
    <source>
        <dbReference type="ARBA" id="ARBA00022984"/>
    </source>
</evidence>
<feature type="transmembrane region" description="Helical" evidence="8">
    <location>
        <begin position="94"/>
        <end position="119"/>
    </location>
</feature>
<feature type="transmembrane region" description="Helical" evidence="8">
    <location>
        <begin position="196"/>
        <end position="215"/>
    </location>
</feature>
<dbReference type="GO" id="GO:0009252">
    <property type="term" value="P:peptidoglycan biosynthetic process"/>
    <property type="evidence" value="ECO:0007669"/>
    <property type="project" value="UniProtKB-UniRule"/>
</dbReference>
<dbReference type="CDD" id="cd13123">
    <property type="entry name" value="MATE_MurJ_like"/>
    <property type="match status" value="1"/>
</dbReference>
<dbReference type="GO" id="GO:0008360">
    <property type="term" value="P:regulation of cell shape"/>
    <property type="evidence" value="ECO:0007669"/>
    <property type="project" value="UniProtKB-UniRule"/>
</dbReference>
<feature type="transmembrane region" description="Helical" evidence="8">
    <location>
        <begin position="485"/>
        <end position="506"/>
    </location>
</feature>
<organism evidence="10 11">
    <name type="scientific">Candidatus Portnoybacteria bacterium CG10_big_fil_rev_8_21_14_0_10_44_7</name>
    <dbReference type="NCBI Taxonomy" id="1974816"/>
    <lineage>
        <taxon>Bacteria</taxon>
        <taxon>Candidatus Portnoyibacteriota</taxon>
    </lineage>
</organism>
<dbReference type="GO" id="GO:0071555">
    <property type="term" value="P:cell wall organization"/>
    <property type="evidence" value="ECO:0007669"/>
    <property type="project" value="UniProtKB-UniRule"/>
</dbReference>
<accession>A0A2M8KJ75</accession>
<evidence type="ECO:0000313" key="11">
    <source>
        <dbReference type="Proteomes" id="UP000231086"/>
    </source>
</evidence>
<dbReference type="AlphaFoldDB" id="A0A2M8KJ75"/>
<evidence type="ECO:0000256" key="6">
    <source>
        <dbReference type="ARBA" id="ARBA00022989"/>
    </source>
</evidence>
<dbReference type="EMBL" id="PFEA01000016">
    <property type="protein sequence ID" value="PJE59971.1"/>
    <property type="molecule type" value="Genomic_DNA"/>
</dbReference>
<feature type="transmembrane region" description="Helical" evidence="8">
    <location>
        <begin position="247"/>
        <end position="275"/>
    </location>
</feature>
<dbReference type="PANTHER" id="PTHR47019:SF1">
    <property type="entry name" value="LIPID II FLIPPASE MURJ"/>
    <property type="match status" value="1"/>
</dbReference>
<proteinExistence type="inferred from homology"/>
<evidence type="ECO:0000256" key="9">
    <source>
        <dbReference type="PIRNR" id="PIRNR002869"/>
    </source>
</evidence>
<feature type="transmembrane region" description="Helical" evidence="8">
    <location>
        <begin position="419"/>
        <end position="439"/>
    </location>
</feature>
<evidence type="ECO:0000256" key="1">
    <source>
        <dbReference type="ARBA" id="ARBA00004651"/>
    </source>
</evidence>
<dbReference type="Pfam" id="PF03023">
    <property type="entry name" value="MurJ"/>
    <property type="match status" value="1"/>
</dbReference>
<feature type="transmembrane region" description="Helical" evidence="8">
    <location>
        <begin position="139"/>
        <end position="162"/>
    </location>
</feature>
<feature type="transmembrane region" description="Helical" evidence="8">
    <location>
        <begin position="64"/>
        <end position="82"/>
    </location>
</feature>
<comment type="function">
    <text evidence="8 9">Involved in peptidoglycan biosynthesis. Transports lipid-linked peptidoglycan precursors from the inner to the outer leaflet of the cytoplasmic membrane.</text>
</comment>
<protein>
    <recommendedName>
        <fullName evidence="8">Probable lipid II flippase MurJ</fullName>
    </recommendedName>
</protein>
<comment type="similarity">
    <text evidence="8 9">Belongs to the MurJ/MviN family.</text>
</comment>
<dbReference type="PANTHER" id="PTHR47019">
    <property type="entry name" value="LIPID II FLIPPASE MURJ"/>
    <property type="match status" value="1"/>
</dbReference>
<sequence length="540" mass="58158">MIKKIYQKIFEGSFAKISGAALLLGGASLASRLLGVLRDRILAGTFGAGDELDVYYAAFRFPDLIFNLIVLGALSAGFIPVFSKLFHQEKKQDAWALVNNIFNILLALVAALALILLVAAPWLLKLLTPGFSAAKIDQAVALTRIMALSPLLLGASAVLSGLLQSLRRFFTFAVAPIFYNLGIIVGAVFLVDRFGLAGLAWGVVLGALGHFLVQLPSLRGTGYRYKFLFNLRQKGLRAIGRLMVPRFLSLVLLQANFVAITVIASFLAAGSLAVFNLAYNIWSFPLGIFAVSFAVAAFPTLSELVAKNDWAGFRRTFIYALRQILFYLVPASALFIVLRAQIVRVILGTGKFSWSDTILTIDTLNFLTLGLFAEGLILLLFRAFFALHNARTPFLVGLFGSILKISGAWFFGLKLGAPGLALGFSAGSVGQMILLWIFLEKLVGHFAPHEILRGGLKICLASLLAGVAGWSGLQLGARLVDTHTGHGILAQGVMAGLLGVLVYLLAASALRLKESRQLIGALFAKISFGKIKIGERVADL</sequence>
<feature type="transmembrane region" description="Helical" evidence="8">
    <location>
        <begin position="394"/>
        <end position="413"/>
    </location>
</feature>
<evidence type="ECO:0000256" key="7">
    <source>
        <dbReference type="ARBA" id="ARBA00023136"/>
    </source>
</evidence>
<keyword evidence="6 8" id="KW-1133">Transmembrane helix</keyword>
<evidence type="ECO:0000313" key="10">
    <source>
        <dbReference type="EMBL" id="PJE59971.1"/>
    </source>
</evidence>
<evidence type="ECO:0000256" key="3">
    <source>
        <dbReference type="ARBA" id="ARBA00022692"/>
    </source>
</evidence>